<protein>
    <recommendedName>
        <fullName evidence="4">DUF5316 domain-containing protein</fullName>
    </recommendedName>
</protein>
<evidence type="ECO:0000313" key="2">
    <source>
        <dbReference type="EMBL" id="OPA73704.1"/>
    </source>
</evidence>
<feature type="transmembrane region" description="Helical" evidence="1">
    <location>
        <begin position="73"/>
        <end position="94"/>
    </location>
</feature>
<feature type="transmembrane region" description="Helical" evidence="1">
    <location>
        <begin position="32"/>
        <end position="52"/>
    </location>
</feature>
<gene>
    <name evidence="2" type="ORF">BVG16_26795</name>
</gene>
<keyword evidence="1" id="KW-1133">Transmembrane helix</keyword>
<evidence type="ECO:0000313" key="3">
    <source>
        <dbReference type="Proteomes" id="UP000190188"/>
    </source>
</evidence>
<dbReference type="AlphaFoldDB" id="A0A1T2X1G2"/>
<dbReference type="Proteomes" id="UP000190188">
    <property type="component" value="Unassembled WGS sequence"/>
</dbReference>
<dbReference type="EMBL" id="MSZX01000014">
    <property type="protein sequence ID" value="OPA73704.1"/>
    <property type="molecule type" value="Genomic_DNA"/>
</dbReference>
<dbReference type="STRING" id="1324314.BVG16_26795"/>
<organism evidence="2 3">
    <name type="scientific">Paenibacillus selenitireducens</name>
    <dbReference type="NCBI Taxonomy" id="1324314"/>
    <lineage>
        <taxon>Bacteria</taxon>
        <taxon>Bacillati</taxon>
        <taxon>Bacillota</taxon>
        <taxon>Bacilli</taxon>
        <taxon>Bacillales</taxon>
        <taxon>Paenibacillaceae</taxon>
        <taxon>Paenibacillus</taxon>
    </lineage>
</organism>
<dbReference type="InterPro" id="IPR035167">
    <property type="entry name" value="DUF5316"/>
</dbReference>
<keyword evidence="1" id="KW-0812">Transmembrane</keyword>
<keyword evidence="1" id="KW-0472">Membrane</keyword>
<proteinExistence type="predicted"/>
<dbReference type="RefSeq" id="WP_078502269.1">
    <property type="nucleotide sequence ID" value="NZ_MSZX01000014.1"/>
</dbReference>
<evidence type="ECO:0008006" key="4">
    <source>
        <dbReference type="Google" id="ProtNLM"/>
    </source>
</evidence>
<evidence type="ECO:0000256" key="1">
    <source>
        <dbReference type="SAM" id="Phobius"/>
    </source>
</evidence>
<reference evidence="2 3" key="1">
    <citation type="submission" date="2017-01" db="EMBL/GenBank/DDBJ databases">
        <title>Genome analysis of Paenibacillus selenitrireducens ES3-24.</title>
        <authorList>
            <person name="Xu D."/>
            <person name="Yao R."/>
            <person name="Zheng S."/>
        </authorList>
    </citation>
    <scope>NUCLEOTIDE SEQUENCE [LARGE SCALE GENOMIC DNA]</scope>
    <source>
        <strain evidence="2 3">ES3-24</strain>
    </source>
</reference>
<accession>A0A1T2X1G2</accession>
<keyword evidence="3" id="KW-1185">Reference proteome</keyword>
<dbReference type="Pfam" id="PF17247">
    <property type="entry name" value="DUF5316"/>
    <property type="match status" value="1"/>
</dbReference>
<name>A0A1T2X1G2_9BACL</name>
<comment type="caution">
    <text evidence="2">The sequence shown here is derived from an EMBL/GenBank/DDBJ whole genome shotgun (WGS) entry which is preliminary data.</text>
</comment>
<sequence>MKRLGLSIMVCIFISAITYVLRGFEFTMKVNFGIGLVVLLLSMAMSGSLGSGDRQRANFYTTTEEDRETSGRWTIQLIVISIPFLSVAAILYYYGLKFVWI</sequence>